<keyword evidence="1" id="KW-0472">Membrane</keyword>
<dbReference type="AlphaFoldDB" id="A0A0B2AMY7"/>
<organism evidence="2 3">
    <name type="scientific">Sinomonas humi</name>
    <dbReference type="NCBI Taxonomy" id="1338436"/>
    <lineage>
        <taxon>Bacteria</taxon>
        <taxon>Bacillati</taxon>
        <taxon>Actinomycetota</taxon>
        <taxon>Actinomycetes</taxon>
        <taxon>Micrococcales</taxon>
        <taxon>Micrococcaceae</taxon>
        <taxon>Sinomonas</taxon>
    </lineage>
</organism>
<feature type="transmembrane region" description="Helical" evidence="1">
    <location>
        <begin position="6"/>
        <end position="28"/>
    </location>
</feature>
<dbReference type="GO" id="GO:0016020">
    <property type="term" value="C:membrane"/>
    <property type="evidence" value="ECO:0007669"/>
    <property type="project" value="InterPro"/>
</dbReference>
<dbReference type="Proteomes" id="UP000030982">
    <property type="component" value="Unassembled WGS sequence"/>
</dbReference>
<name>A0A0B2AMY7_9MICC</name>
<reference evidence="2 3" key="1">
    <citation type="submission" date="2014-09" db="EMBL/GenBank/DDBJ databases">
        <title>Genome sequence of Sinomonas sp. MUSC 117.</title>
        <authorList>
            <person name="Lee L.-H."/>
        </authorList>
    </citation>
    <scope>NUCLEOTIDE SEQUENCE [LARGE SCALE GENOMIC DNA]</scope>
    <source>
        <strain evidence="2 3">MUSC 117</strain>
    </source>
</reference>
<keyword evidence="1" id="KW-1133">Transmembrane helix</keyword>
<dbReference type="OrthoDB" id="3216131at2"/>
<comment type="caution">
    <text evidence="2">The sequence shown here is derived from an EMBL/GenBank/DDBJ whole genome shotgun (WGS) entry which is preliminary data.</text>
</comment>
<evidence type="ECO:0000256" key="1">
    <source>
        <dbReference type="SAM" id="Phobius"/>
    </source>
</evidence>
<dbReference type="RefSeq" id="WP_043123068.1">
    <property type="nucleotide sequence ID" value="NZ_JTDL01000104.1"/>
</dbReference>
<evidence type="ECO:0000313" key="3">
    <source>
        <dbReference type="Proteomes" id="UP000030982"/>
    </source>
</evidence>
<keyword evidence="1" id="KW-0812">Transmembrane</keyword>
<feature type="transmembrane region" description="Helical" evidence="1">
    <location>
        <begin position="66"/>
        <end position="91"/>
    </location>
</feature>
<dbReference type="InterPro" id="IPR003425">
    <property type="entry name" value="CCB3/YggT"/>
</dbReference>
<gene>
    <name evidence="2" type="ORF">LK10_10070</name>
</gene>
<sequence>MSILWAVVYLLLELFFVALLGRLVYDWVQSFARSWRPRGASLVAASAIYSVTDPPMRLSRRLFRPVRVGSMSLDLGFIVLAIAVNIAMAIVRNLA</sequence>
<proteinExistence type="predicted"/>
<keyword evidence="3" id="KW-1185">Reference proteome</keyword>
<dbReference type="STRING" id="1338436.LK10_10070"/>
<evidence type="ECO:0000313" key="2">
    <source>
        <dbReference type="EMBL" id="KHL03120.1"/>
    </source>
</evidence>
<accession>A0A0B2AMY7</accession>
<protein>
    <submittedName>
        <fullName evidence="2">Membrane protein</fullName>
    </submittedName>
</protein>
<dbReference type="EMBL" id="JTDL01000104">
    <property type="protein sequence ID" value="KHL03120.1"/>
    <property type="molecule type" value="Genomic_DNA"/>
</dbReference>
<dbReference type="Pfam" id="PF02325">
    <property type="entry name" value="CCB3_YggT"/>
    <property type="match status" value="1"/>
</dbReference>